<evidence type="ECO:0000313" key="3">
    <source>
        <dbReference type="Proteomes" id="UP000322294"/>
    </source>
</evidence>
<dbReference type="InterPro" id="IPR018977">
    <property type="entry name" value="NurA_domain"/>
</dbReference>
<reference evidence="2 3" key="1">
    <citation type="submission" date="2019-07" db="EMBL/GenBank/DDBJ databases">
        <title>Genomic Encyclopedia of Type Strains, Phase I: the one thousand microbial genomes (KMG-I) project.</title>
        <authorList>
            <person name="Kyrpides N."/>
        </authorList>
    </citation>
    <scope>NUCLEOTIDE SEQUENCE [LARGE SCALE GENOMIC DNA]</scope>
    <source>
        <strain evidence="2 3">DSM 16647</strain>
    </source>
</reference>
<protein>
    <submittedName>
        <fullName evidence="2">NurA domain-containing protein</fullName>
    </submittedName>
</protein>
<name>A0A5S5AY25_9FIRM</name>
<dbReference type="EMBL" id="VNHO01000006">
    <property type="protein sequence ID" value="TYP57377.1"/>
    <property type="molecule type" value="Genomic_DNA"/>
</dbReference>
<dbReference type="Pfam" id="PF09376">
    <property type="entry name" value="NurA"/>
    <property type="match status" value="1"/>
</dbReference>
<gene>
    <name evidence="2" type="ORF">LZ11_00686</name>
</gene>
<dbReference type="Proteomes" id="UP000322294">
    <property type="component" value="Unassembled WGS sequence"/>
</dbReference>
<dbReference type="OrthoDB" id="2986419at2"/>
<dbReference type="SMART" id="SM00933">
    <property type="entry name" value="NurA"/>
    <property type="match status" value="1"/>
</dbReference>
<feature type="domain" description="NurA" evidence="1">
    <location>
        <begin position="62"/>
        <end position="288"/>
    </location>
</feature>
<comment type="caution">
    <text evidence="2">The sequence shown here is derived from an EMBL/GenBank/DDBJ whole genome shotgun (WGS) entry which is preliminary data.</text>
</comment>
<organism evidence="2 3">
    <name type="scientific">Thermosediminibacter litoriperuensis</name>
    <dbReference type="NCBI Taxonomy" id="291989"/>
    <lineage>
        <taxon>Bacteria</taxon>
        <taxon>Bacillati</taxon>
        <taxon>Bacillota</taxon>
        <taxon>Clostridia</taxon>
        <taxon>Thermosediminibacterales</taxon>
        <taxon>Thermosediminibacteraceae</taxon>
        <taxon>Thermosediminibacter</taxon>
    </lineage>
</organism>
<proteinExistence type="predicted"/>
<dbReference type="AlphaFoldDB" id="A0A5S5AY25"/>
<dbReference type="RefSeq" id="WP_148866496.1">
    <property type="nucleotide sequence ID" value="NZ_VNHO01000006.1"/>
</dbReference>
<sequence length="318" mass="34771">MQELNEGLKNEFRQAAGAVRKRLEQRPDRAGMRAYIVESGMGRFIKSRKMSKIELERVMKKGGVAGVDGSTNSTGGIFPYVITLQQAMAKSTVAEEEIYFQHVICPLLFEEAVDEAGYQELVKTSLAGLEARAALSAVEKFSPAVLLIDGSLVRLKIEAKHLWEKLKEAALDSGTLLAGVVEGISTRVISSALKGVLPEAVTGACDWELLFGVLDVGEGLEVAPGCFKEGFRTIFMRTSGDPKPIGIDLLEEQYEYLGLVENLIYTLTPESGRGIPLWLDLIDKKVKISDATIEGLLKTYLGADYAEFLAPKRAKRSP</sequence>
<accession>A0A5S5AY25</accession>
<evidence type="ECO:0000313" key="2">
    <source>
        <dbReference type="EMBL" id="TYP57377.1"/>
    </source>
</evidence>
<evidence type="ECO:0000259" key="1">
    <source>
        <dbReference type="SMART" id="SM00933"/>
    </source>
</evidence>
<keyword evidence="3" id="KW-1185">Reference proteome</keyword>